<keyword evidence="6" id="KW-1015">Disulfide bond</keyword>
<evidence type="ECO:0000259" key="10">
    <source>
        <dbReference type="SMART" id="SM00078"/>
    </source>
</evidence>
<evidence type="ECO:0000256" key="9">
    <source>
        <dbReference type="SAM" id="SignalP"/>
    </source>
</evidence>
<evidence type="ECO:0000313" key="12">
    <source>
        <dbReference type="Proteomes" id="UP000558488"/>
    </source>
</evidence>
<feature type="chain" id="PRO_5029564577" evidence="9">
    <location>
        <begin position="20"/>
        <end position="209"/>
    </location>
</feature>
<dbReference type="GO" id="GO:0005179">
    <property type="term" value="F:hormone activity"/>
    <property type="evidence" value="ECO:0007669"/>
    <property type="project" value="UniProtKB-KW"/>
</dbReference>
<dbReference type="InterPro" id="IPR022352">
    <property type="entry name" value="Ins/IGF/rlx"/>
</dbReference>
<evidence type="ECO:0000256" key="6">
    <source>
        <dbReference type="ARBA" id="ARBA00023157"/>
    </source>
</evidence>
<dbReference type="InterPro" id="IPR016179">
    <property type="entry name" value="Insulin-like"/>
</dbReference>
<dbReference type="PANTHER" id="PTHR12004:SF1">
    <property type="entry name" value="INSULIN-LIKE PEPTIDE INSL6"/>
    <property type="match status" value="1"/>
</dbReference>
<dbReference type="Pfam" id="PF00049">
    <property type="entry name" value="Insulin"/>
    <property type="match status" value="1"/>
</dbReference>
<dbReference type="InterPro" id="IPR036438">
    <property type="entry name" value="Insulin-like_sf"/>
</dbReference>
<gene>
    <name evidence="11" type="ORF">mPipKuh1_006738</name>
</gene>
<dbReference type="InterPro" id="IPR022353">
    <property type="entry name" value="Insulin_CS"/>
</dbReference>
<protein>
    <submittedName>
        <fullName evidence="11">Insulin like 6</fullName>
    </submittedName>
</protein>
<dbReference type="PANTHER" id="PTHR12004">
    <property type="entry name" value="RELAXIN"/>
    <property type="match status" value="1"/>
</dbReference>
<comment type="subcellular location">
    <subcellularLocation>
        <location evidence="1 7">Secreted</location>
    </subcellularLocation>
</comment>
<evidence type="ECO:0000256" key="5">
    <source>
        <dbReference type="ARBA" id="ARBA00022702"/>
    </source>
</evidence>
<evidence type="ECO:0000313" key="11">
    <source>
        <dbReference type="EMBL" id="KAF6331787.1"/>
    </source>
</evidence>
<dbReference type="AlphaFoldDB" id="A0A7J7W2U1"/>
<name>A0A7J7W2U1_PIPKU</name>
<feature type="signal peptide" evidence="9">
    <location>
        <begin position="1"/>
        <end position="19"/>
    </location>
</feature>
<proteinExistence type="inferred from homology"/>
<dbReference type="GO" id="GO:0005576">
    <property type="term" value="C:extracellular region"/>
    <property type="evidence" value="ECO:0007669"/>
    <property type="project" value="UniProtKB-SubCell"/>
</dbReference>
<reference evidence="11 12" key="1">
    <citation type="journal article" date="2020" name="Nature">
        <title>Six reference-quality genomes reveal evolution of bat adaptations.</title>
        <authorList>
            <person name="Jebb D."/>
            <person name="Huang Z."/>
            <person name="Pippel M."/>
            <person name="Hughes G.M."/>
            <person name="Lavrichenko K."/>
            <person name="Devanna P."/>
            <person name="Winkler S."/>
            <person name="Jermiin L.S."/>
            <person name="Skirmuntt E.C."/>
            <person name="Katzourakis A."/>
            <person name="Burkitt-Gray L."/>
            <person name="Ray D.A."/>
            <person name="Sullivan K.A.M."/>
            <person name="Roscito J.G."/>
            <person name="Kirilenko B.M."/>
            <person name="Davalos L.M."/>
            <person name="Corthals A.P."/>
            <person name="Power M.L."/>
            <person name="Jones G."/>
            <person name="Ransome R.D."/>
            <person name="Dechmann D.K.N."/>
            <person name="Locatelli A.G."/>
            <person name="Puechmaille S.J."/>
            <person name="Fedrigo O."/>
            <person name="Jarvis E.D."/>
            <person name="Hiller M."/>
            <person name="Vernes S.C."/>
            <person name="Myers E.W."/>
            <person name="Teeling E.C."/>
        </authorList>
    </citation>
    <scope>NUCLEOTIDE SEQUENCE [LARGE SCALE GENOMIC DNA]</scope>
    <source>
        <strain evidence="11">MPipKuh1</strain>
        <tissue evidence="11">Flight muscle</tissue>
    </source>
</reference>
<comment type="similarity">
    <text evidence="2 7">Belongs to the insulin family.</text>
</comment>
<feature type="compositionally biased region" description="Polar residues" evidence="8">
    <location>
        <begin position="90"/>
        <end position="107"/>
    </location>
</feature>
<organism evidence="11 12">
    <name type="scientific">Pipistrellus kuhlii</name>
    <name type="common">Kuhl's pipistrelle</name>
    <dbReference type="NCBI Taxonomy" id="59472"/>
    <lineage>
        <taxon>Eukaryota</taxon>
        <taxon>Metazoa</taxon>
        <taxon>Chordata</taxon>
        <taxon>Craniata</taxon>
        <taxon>Vertebrata</taxon>
        <taxon>Euteleostomi</taxon>
        <taxon>Mammalia</taxon>
        <taxon>Eutheria</taxon>
        <taxon>Laurasiatheria</taxon>
        <taxon>Chiroptera</taxon>
        <taxon>Yangochiroptera</taxon>
        <taxon>Vespertilionidae</taxon>
        <taxon>Pipistrellus</taxon>
    </lineage>
</organism>
<evidence type="ECO:0000256" key="3">
    <source>
        <dbReference type="ARBA" id="ARBA00022525"/>
    </source>
</evidence>
<feature type="domain" description="Insulin-like" evidence="10">
    <location>
        <begin position="30"/>
        <end position="189"/>
    </location>
</feature>
<evidence type="ECO:0000256" key="4">
    <source>
        <dbReference type="ARBA" id="ARBA00022685"/>
    </source>
</evidence>
<dbReference type="CDD" id="cd04365">
    <property type="entry name" value="IlGF_relaxin_like"/>
    <property type="match status" value="1"/>
</dbReference>
<accession>A0A7J7W2U1</accession>
<sequence>MPPLLRLCLLWLGLQLVRGSQEQSYRSRARKLCGRQLLSGIVKLCGDADWSHVRENTPLQKQDTEKAGSFLPGRWKSSPNTSRVRGRGTNAVSSTASQEEATNNLEIQSPPEYQYNKANLLPSKIRELASSRTISSYVHEIVEFQKQNTNKIKTLRKLFWGNHPQRVRRGYSEKCCLRGCTEEELIIACLPYIHYKNLKKGVSVVTKMY</sequence>
<keyword evidence="4" id="KW-0165">Cleavage on pair of basic residues</keyword>
<evidence type="ECO:0000256" key="8">
    <source>
        <dbReference type="SAM" id="MobiDB-lite"/>
    </source>
</evidence>
<dbReference type="PROSITE" id="PS00262">
    <property type="entry name" value="INSULIN"/>
    <property type="match status" value="1"/>
</dbReference>
<feature type="region of interest" description="Disordered" evidence="8">
    <location>
        <begin position="56"/>
        <end position="108"/>
    </location>
</feature>
<dbReference type="PRINTS" id="PR00276">
    <property type="entry name" value="INSULINFAMLY"/>
</dbReference>
<keyword evidence="5" id="KW-0372">Hormone</keyword>
<keyword evidence="9" id="KW-0732">Signal</keyword>
<dbReference type="EMBL" id="JACAGB010000012">
    <property type="protein sequence ID" value="KAF6331787.1"/>
    <property type="molecule type" value="Genomic_DNA"/>
</dbReference>
<dbReference type="InterPro" id="IPR051042">
    <property type="entry name" value="Repro_Hormone_Insulin-like"/>
</dbReference>
<dbReference type="OrthoDB" id="9659760at2759"/>
<evidence type="ECO:0000256" key="2">
    <source>
        <dbReference type="ARBA" id="ARBA00009034"/>
    </source>
</evidence>
<evidence type="ECO:0000256" key="7">
    <source>
        <dbReference type="RuleBase" id="RU000406"/>
    </source>
</evidence>
<keyword evidence="12" id="KW-1185">Reference proteome</keyword>
<keyword evidence="3 7" id="KW-0964">Secreted</keyword>
<comment type="caution">
    <text evidence="11">The sequence shown here is derived from an EMBL/GenBank/DDBJ whole genome shotgun (WGS) entry which is preliminary data.</text>
</comment>
<dbReference type="SUPFAM" id="SSF56994">
    <property type="entry name" value="Insulin-like"/>
    <property type="match status" value="1"/>
</dbReference>
<dbReference type="Proteomes" id="UP000558488">
    <property type="component" value="Unassembled WGS sequence"/>
</dbReference>
<dbReference type="SMART" id="SM00078">
    <property type="entry name" value="IlGF"/>
    <property type="match status" value="1"/>
</dbReference>
<evidence type="ECO:0000256" key="1">
    <source>
        <dbReference type="ARBA" id="ARBA00004613"/>
    </source>
</evidence>